<protein>
    <submittedName>
        <fullName evidence="1">ATP-binding protein</fullName>
    </submittedName>
</protein>
<gene>
    <name evidence="1" type="ORF">ELX58_05580</name>
</gene>
<evidence type="ECO:0000313" key="1">
    <source>
        <dbReference type="EMBL" id="QBP18610.1"/>
    </source>
</evidence>
<dbReference type="Gene3D" id="3.40.50.300">
    <property type="entry name" value="P-loop containing nucleotide triphosphate hydrolases"/>
    <property type="match status" value="1"/>
</dbReference>
<accession>A0A4P6ZN24</accession>
<dbReference type="GO" id="GO:0005524">
    <property type="term" value="F:ATP binding"/>
    <property type="evidence" value="ECO:0007669"/>
    <property type="project" value="UniProtKB-KW"/>
</dbReference>
<proteinExistence type="predicted"/>
<dbReference type="EMBL" id="CP034726">
    <property type="protein sequence ID" value="QBP18610.1"/>
    <property type="molecule type" value="Genomic_DNA"/>
</dbReference>
<dbReference type="KEGG" id="lji:ELX58_05580"/>
<keyword evidence="1" id="KW-0547">Nucleotide-binding</keyword>
<dbReference type="AlphaFoldDB" id="A0A4P6ZN24"/>
<evidence type="ECO:0000313" key="2">
    <source>
        <dbReference type="Proteomes" id="UP000294321"/>
    </source>
</evidence>
<dbReference type="InterPro" id="IPR027417">
    <property type="entry name" value="P-loop_NTPase"/>
</dbReference>
<dbReference type="Proteomes" id="UP000294321">
    <property type="component" value="Chromosome"/>
</dbReference>
<dbReference type="RefSeq" id="WP_133442168.1">
    <property type="nucleotide sequence ID" value="NZ_CP034726.1"/>
</dbReference>
<organism evidence="1 2">
    <name type="scientific">Acetilactobacillus jinshanensis</name>
    <dbReference type="NCBI Taxonomy" id="1720083"/>
    <lineage>
        <taxon>Bacteria</taxon>
        <taxon>Bacillati</taxon>
        <taxon>Bacillota</taxon>
        <taxon>Bacilli</taxon>
        <taxon>Lactobacillales</taxon>
        <taxon>Lactobacillaceae</taxon>
        <taxon>Acetilactobacillus</taxon>
    </lineage>
</organism>
<dbReference type="SUPFAM" id="SSF52540">
    <property type="entry name" value="P-loop containing nucleoside triphosphate hydrolases"/>
    <property type="match status" value="1"/>
</dbReference>
<name>A0A4P6ZN24_9LACO</name>
<keyword evidence="2" id="KW-1185">Reference proteome</keyword>
<sequence>MALSYRQLLVAVPLVIKGGNVPNIVGEAGIGKSALVQDVAKRNHAKLFTTVVSLVEKGDLSIPVPPLTSDSFIKTKHYGTLADVQFGYSHTLIEIIKYAERYPDTSIYWFLDEFNRGSQAVQSELMNLVLQRSVNSLKLPKQVHIIIAENPDSSMTGFGQTDYGVVSGDAAIKDRTVRLVMKANLKDWLAWANTQDLKRHRQMIHPSVIKYLQENPGMLHNPKMSQDLYPTPRAWERVSDNLYELDQLDNQDRQSIQLDVLSGDLGIETATAFNSFLNQSLVAITPKSFVQDSLDKLTERFNKMDEAQKEHTLRMILKAKLSLNDDFAKKFLTLLTKVSSDGQYSLALSLSHTDWFDHLYNQIKSSQSLDLQKLYEAFIKISLAGY</sequence>
<keyword evidence="1" id="KW-0067">ATP-binding</keyword>
<reference evidence="2" key="1">
    <citation type="submission" date="2018-12" db="EMBL/GenBank/DDBJ databases">
        <title>A new species of lactobacillus.</title>
        <authorList>
            <person name="Jian Y."/>
            <person name="Xin L."/>
            <person name="Hong Z.J."/>
            <person name="Ming L.Z."/>
            <person name="Hong X.Z."/>
        </authorList>
    </citation>
    <scope>NUCLEOTIDE SEQUENCE [LARGE SCALE GENOMIC DNA]</scope>
    <source>
        <strain evidence="2">HSLZ-75</strain>
    </source>
</reference>
<dbReference type="OrthoDB" id="40849at2"/>